<feature type="domain" description="Zn(2)-C6 fungal-type" evidence="4">
    <location>
        <begin position="11"/>
        <end position="40"/>
    </location>
</feature>
<dbReference type="EMBL" id="JBFCZG010000008">
    <property type="protein sequence ID" value="KAL3419119.1"/>
    <property type="molecule type" value="Genomic_DNA"/>
</dbReference>
<organism evidence="5 6">
    <name type="scientific">Phlyctema vagabunda</name>
    <dbReference type="NCBI Taxonomy" id="108571"/>
    <lineage>
        <taxon>Eukaryota</taxon>
        <taxon>Fungi</taxon>
        <taxon>Dikarya</taxon>
        <taxon>Ascomycota</taxon>
        <taxon>Pezizomycotina</taxon>
        <taxon>Leotiomycetes</taxon>
        <taxon>Helotiales</taxon>
        <taxon>Dermateaceae</taxon>
        <taxon>Phlyctema</taxon>
    </lineage>
</organism>
<proteinExistence type="predicted"/>
<dbReference type="SMART" id="SM00906">
    <property type="entry name" value="Fungal_trans"/>
    <property type="match status" value="1"/>
</dbReference>
<dbReference type="SUPFAM" id="SSF57701">
    <property type="entry name" value="Zn2/Cys6 DNA-binding domain"/>
    <property type="match status" value="1"/>
</dbReference>
<dbReference type="Pfam" id="PF04082">
    <property type="entry name" value="Fungal_trans"/>
    <property type="match status" value="1"/>
</dbReference>
<evidence type="ECO:0000256" key="3">
    <source>
        <dbReference type="SAM" id="MobiDB-lite"/>
    </source>
</evidence>
<dbReference type="InterPro" id="IPR001138">
    <property type="entry name" value="Zn2Cys6_DnaBD"/>
</dbReference>
<keyword evidence="2" id="KW-0539">Nucleus</keyword>
<evidence type="ECO:0000256" key="1">
    <source>
        <dbReference type="ARBA" id="ARBA00022723"/>
    </source>
</evidence>
<dbReference type="PANTHER" id="PTHR31668">
    <property type="entry name" value="GLUCOSE TRANSPORT TRANSCRIPTION REGULATOR RGT1-RELATED-RELATED"/>
    <property type="match status" value="1"/>
</dbReference>
<dbReference type="Gene3D" id="4.10.240.10">
    <property type="entry name" value="Zn(2)-C6 fungal-type DNA-binding domain"/>
    <property type="match status" value="1"/>
</dbReference>
<dbReference type="CDD" id="cd12148">
    <property type="entry name" value="fungal_TF_MHR"/>
    <property type="match status" value="1"/>
</dbReference>
<dbReference type="InterPro" id="IPR036864">
    <property type="entry name" value="Zn2-C6_fun-type_DNA-bd_sf"/>
</dbReference>
<dbReference type="CDD" id="cd00067">
    <property type="entry name" value="GAL4"/>
    <property type="match status" value="1"/>
</dbReference>
<sequence>MSAPRKIIKRACDGCKVRKIKCSEIAPCDGCQAVGIDCTFNKRQRTRGPRTLRAKTIQTIAQAQLAEEKQEDTTARSATAKGLISTSSAESTGSSKRRKRLETLKGAIELTPILRPSEDNSKTAIDSLVLRLCVYRLRLYPVWPIVAVEEIMAALQRDEHDMETYALANAIGAATIAQLKLNQSDADAAAATSMEAECQRARIQQQQHRTAANLNALRTAFFLHVYHENQEPGGIKSLLYLREAITMAQIMGLHRESTFSSLSSPEQQIRRRILWLLFVTERGVAMLHRLPVVLKPNTNFPSMDGDDETRILPAFQKLINLFWIFDQSGAFDILQNSDTDKFNVGEVESSSQNSLKLLQKRLQEVPIDWEFSNDVQRADICVTRQWMRAVLWKVSMKSGTTSADVTSLSHPIQIAKEFLGVISQLPSTAIEAHGPSMEYKIYEIASAVTDALANTSRLTWNSADRPRDILNQLQRLLASSRGGNKMLVTMLCNKINDIHSGTQTLVEPSSRIEELDEWLSQSTTSPDRPFELAMDCTLTPPAFSPLPTAALPSNTNYSYDSTRQQQEQRNRSPAYANAQEQQMPDFMPQQSWESVNLDSISSLSPSRDLFEQLQSFNGSFNNMDSGTLDRFFSSNDVWDGNNGDATLLNLIPGNNIFLPQQ</sequence>
<dbReference type="SMART" id="SM00066">
    <property type="entry name" value="GAL4"/>
    <property type="match status" value="1"/>
</dbReference>
<evidence type="ECO:0000313" key="5">
    <source>
        <dbReference type="EMBL" id="KAL3419119.1"/>
    </source>
</evidence>
<gene>
    <name evidence="5" type="ORF">PVAG01_09341</name>
</gene>
<protein>
    <submittedName>
        <fullName evidence="5">Fungal specific transcription factor</fullName>
    </submittedName>
</protein>
<dbReference type="Pfam" id="PF00172">
    <property type="entry name" value="Zn_clus"/>
    <property type="match status" value="1"/>
</dbReference>
<dbReference type="PROSITE" id="PS00463">
    <property type="entry name" value="ZN2_CY6_FUNGAL_1"/>
    <property type="match status" value="1"/>
</dbReference>
<keyword evidence="6" id="KW-1185">Reference proteome</keyword>
<evidence type="ECO:0000313" key="6">
    <source>
        <dbReference type="Proteomes" id="UP001629113"/>
    </source>
</evidence>
<reference evidence="5 6" key="1">
    <citation type="submission" date="2024-06" db="EMBL/GenBank/DDBJ databases">
        <title>Complete genome of Phlyctema vagabunda strain 19-DSS-EL-015.</title>
        <authorList>
            <person name="Fiorenzani C."/>
        </authorList>
    </citation>
    <scope>NUCLEOTIDE SEQUENCE [LARGE SCALE GENOMIC DNA]</scope>
    <source>
        <strain evidence="5 6">19-DSS-EL-015</strain>
    </source>
</reference>
<dbReference type="Proteomes" id="UP001629113">
    <property type="component" value="Unassembled WGS sequence"/>
</dbReference>
<accession>A0ABR4P732</accession>
<evidence type="ECO:0000259" key="4">
    <source>
        <dbReference type="PROSITE" id="PS50048"/>
    </source>
</evidence>
<dbReference type="InterPro" id="IPR050797">
    <property type="entry name" value="Carb_Metab_Trans_Reg"/>
</dbReference>
<feature type="region of interest" description="Disordered" evidence="3">
    <location>
        <begin position="65"/>
        <end position="98"/>
    </location>
</feature>
<keyword evidence="1" id="KW-0479">Metal-binding</keyword>
<dbReference type="PROSITE" id="PS50048">
    <property type="entry name" value="ZN2_CY6_FUNGAL_2"/>
    <property type="match status" value="1"/>
</dbReference>
<dbReference type="PANTHER" id="PTHR31668:SF28">
    <property type="entry name" value="ZN(II)2CYS6 TRANSCRIPTION FACTOR (EUROFUNG)"/>
    <property type="match status" value="1"/>
</dbReference>
<feature type="region of interest" description="Disordered" evidence="3">
    <location>
        <begin position="543"/>
        <end position="579"/>
    </location>
</feature>
<evidence type="ECO:0000256" key="2">
    <source>
        <dbReference type="ARBA" id="ARBA00023242"/>
    </source>
</evidence>
<comment type="caution">
    <text evidence="5">The sequence shown here is derived from an EMBL/GenBank/DDBJ whole genome shotgun (WGS) entry which is preliminary data.</text>
</comment>
<feature type="compositionally biased region" description="Polar residues" evidence="3">
    <location>
        <begin position="551"/>
        <end position="567"/>
    </location>
</feature>
<feature type="compositionally biased region" description="Low complexity" evidence="3">
    <location>
        <begin position="85"/>
        <end position="94"/>
    </location>
</feature>
<name>A0ABR4P732_9HELO</name>
<dbReference type="InterPro" id="IPR007219">
    <property type="entry name" value="XnlR_reg_dom"/>
</dbReference>